<keyword evidence="2" id="KW-1185">Reference proteome</keyword>
<dbReference type="EMBL" id="JBHOMY010000055">
    <property type="protein sequence ID" value="MFC1458424.1"/>
    <property type="molecule type" value="Genomic_DNA"/>
</dbReference>
<dbReference type="Proteomes" id="UP001593940">
    <property type="component" value="Unassembled WGS sequence"/>
</dbReference>
<feature type="non-terminal residue" evidence="1">
    <location>
        <position position="1"/>
    </location>
</feature>
<comment type="caution">
    <text evidence="1">The sequence shown here is derived from an EMBL/GenBank/DDBJ whole genome shotgun (WGS) entry which is preliminary data.</text>
</comment>
<evidence type="ECO:0000313" key="2">
    <source>
        <dbReference type="Proteomes" id="UP001593940"/>
    </source>
</evidence>
<dbReference type="RefSeq" id="WP_377030351.1">
    <property type="nucleotide sequence ID" value="NZ_JBHOMY010000055.1"/>
</dbReference>
<organism evidence="1 2">
    <name type="scientific">Microvirga arabica</name>
    <dbReference type="NCBI Taxonomy" id="1128671"/>
    <lineage>
        <taxon>Bacteria</taxon>
        <taxon>Pseudomonadati</taxon>
        <taxon>Pseudomonadota</taxon>
        <taxon>Alphaproteobacteria</taxon>
        <taxon>Hyphomicrobiales</taxon>
        <taxon>Methylobacteriaceae</taxon>
        <taxon>Microvirga</taxon>
    </lineage>
</organism>
<evidence type="ECO:0000313" key="1">
    <source>
        <dbReference type="EMBL" id="MFC1458424.1"/>
    </source>
</evidence>
<proteinExistence type="predicted"/>
<gene>
    <name evidence="1" type="ORF">ACETIH_17310</name>
</gene>
<accession>A0ABV6YAX5</accession>
<protein>
    <submittedName>
        <fullName evidence="1">Uncharacterized protein</fullName>
    </submittedName>
</protein>
<sequence>HGSWKQHAAGICFADRPFAGSEGFSGRRKLTLALDHQTQALQLSSMLSLAMAPKLEALMTGAMLNILHQEKEPACLNVFASVGRGYFRSGDKFRGNHQVHEPGQKLACNSIVRIGLPELYWNSCVLFAASSQIA</sequence>
<name>A0ABV6YAX5_9HYPH</name>
<reference evidence="1 2" key="1">
    <citation type="submission" date="2024-09" db="EMBL/GenBank/DDBJ databases">
        <title>Nodulacao em especies de Leguminosae Basais da Amazonia e Caracterizacao dos Rizobios e Bacterias Associadas aos Nodulos.</title>
        <authorList>
            <person name="Jambeiro I.C.A."/>
            <person name="Lopes I.S."/>
            <person name="Aguiar E.R.G.R."/>
            <person name="Santos A.F.J."/>
            <person name="Dos Santos J.M.F."/>
            <person name="Gross E."/>
        </authorList>
    </citation>
    <scope>NUCLEOTIDE SEQUENCE [LARGE SCALE GENOMIC DNA]</scope>
    <source>
        <strain evidence="1 2">BRUESC1165</strain>
    </source>
</reference>